<gene>
    <name evidence="2" type="primary">rhsC_1</name>
    <name evidence="2" type="ORF">BN1051_00106</name>
</gene>
<evidence type="ECO:0000256" key="1">
    <source>
        <dbReference type="SAM" id="MobiDB-lite"/>
    </source>
</evidence>
<feature type="compositionally biased region" description="Low complexity" evidence="1">
    <location>
        <begin position="701"/>
        <end position="720"/>
    </location>
</feature>
<dbReference type="InterPro" id="IPR050708">
    <property type="entry name" value="T6SS_VgrG/RHS"/>
</dbReference>
<dbReference type="Pfam" id="PF05593">
    <property type="entry name" value="RHS_repeat"/>
    <property type="match status" value="5"/>
</dbReference>
<proteinExistence type="predicted"/>
<evidence type="ECO:0000313" key="2">
    <source>
        <dbReference type="EMBL" id="CEA06742.1"/>
    </source>
</evidence>
<dbReference type="NCBIfam" id="TIGR03696">
    <property type="entry name" value="Rhs_assc_core"/>
    <property type="match status" value="1"/>
</dbReference>
<dbReference type="Gene3D" id="2.180.10.10">
    <property type="entry name" value="RHS repeat-associated core"/>
    <property type="match status" value="3"/>
</dbReference>
<dbReference type="PANTHER" id="PTHR32305">
    <property type="match status" value="1"/>
</dbReference>
<dbReference type="InterPro" id="IPR031325">
    <property type="entry name" value="RHS_repeat"/>
</dbReference>
<feature type="region of interest" description="Disordered" evidence="1">
    <location>
        <begin position="701"/>
        <end position="738"/>
    </location>
</feature>
<dbReference type="SUPFAM" id="SSF69304">
    <property type="entry name" value="Tricorn protease N-terminal domain"/>
    <property type="match status" value="1"/>
</dbReference>
<name>A0A078MMV8_9MICC</name>
<sequence length="738" mass="77192">MTCAVGRLTFAQDTWYGTRRFKYNQAGELVETVNGVGGRTRFDYDPRGRLVKITDPLGGVTTRTYTDTDQVTSVTDPLGRVTTATYDPAGRQLSQTDPDGNTTTWTYNNAGQEQSTAFNGRVLAEIRRDTLNRRIVISDSTGTDGLVIEHELGFNRCGQLTSRTRGSQGMTWEYDADGHRTAYTDPTGATTTYQRDPAGRITKVTNPRLGEATLAYDAAGRITAATAGALVQEWTYRHGPLAEHTRTAAAAGAGRTGADSTLIGRDEEGRITGLTRNSTVTRYAYDGAGQLVAAVTGQAETDAAAAVRAAVSEWEYDAGGRLVREHTPAGARDYEYDAAGELTAVTEPDGARTEYVYDGLDRRTRLIRPDGSWTEYSWGPTGYLQETVDRTPDGADTVRHRLRVDALGELAAVDGCALSWDTANPIPTLAGIADGQVVHLPGGITGVGHTWAAPGWRAVRPTDAADPWAAVGTPVVPVPGAAVAGDLPGSGDGTGVEAGLGPIGGPLPPGVALTAGGGLDVAGLEWLGARAYDPATRGFLAVDPLAPVLGAGWDGNPYAYAGNNPLSATDPTGLRPMTDAELQACDAESGGALAAAGNWVKDNWEYIAGGAMAIAGGVLIATGVGGPVGMMLVAAGADTIIQKATTGEGCGPWDSEGQRGWVRARGWCRFPAQAEGGSASLHPTHTQVCATLHICSRSASRGSSGRKPCSHSSLTQSLSTSREHRSTAFASTEAARKR</sequence>
<dbReference type="EMBL" id="LN483070">
    <property type="protein sequence ID" value="CEA06742.1"/>
    <property type="molecule type" value="Genomic_DNA"/>
</dbReference>
<dbReference type="PATRIC" id="fig|1461584.3.peg.101"/>
<accession>A0A078MMV8</accession>
<dbReference type="NCBIfam" id="TIGR01643">
    <property type="entry name" value="YD_repeat_2x"/>
    <property type="match status" value="5"/>
</dbReference>
<dbReference type="InterPro" id="IPR022385">
    <property type="entry name" value="Rhs_assc_core"/>
</dbReference>
<organism evidence="2">
    <name type="scientific">Arthrobacter saudimassiliensis</name>
    <dbReference type="NCBI Taxonomy" id="1461584"/>
    <lineage>
        <taxon>Bacteria</taxon>
        <taxon>Bacillati</taxon>
        <taxon>Actinomycetota</taxon>
        <taxon>Actinomycetes</taxon>
        <taxon>Micrococcales</taxon>
        <taxon>Micrococcaceae</taxon>
        <taxon>Arthrobacter</taxon>
    </lineage>
</organism>
<dbReference type="InterPro" id="IPR006530">
    <property type="entry name" value="YD"/>
</dbReference>
<protein>
    <submittedName>
        <fullName evidence="2">Putative deoxyribonuclease RhsC</fullName>
    </submittedName>
</protein>
<reference evidence="2" key="1">
    <citation type="submission" date="2014-07" db="EMBL/GenBank/DDBJ databases">
        <authorList>
            <person name="Urmite Genomes Urmite Genomes"/>
        </authorList>
    </citation>
    <scope>NUCLEOTIDE SEQUENCE</scope>
    <source>
        <strain evidence="2">11W110_air</strain>
    </source>
</reference>
<dbReference type="AlphaFoldDB" id="A0A078MMV8"/>
<dbReference type="PANTHER" id="PTHR32305:SF15">
    <property type="entry name" value="PROTEIN RHSA-RELATED"/>
    <property type="match status" value="1"/>
</dbReference>